<dbReference type="InterPro" id="IPR003833">
    <property type="entry name" value="CT_C_D"/>
</dbReference>
<dbReference type="PANTHER" id="PTHR34698:SF2">
    <property type="entry name" value="5-OXOPROLINASE SUBUNIT B"/>
    <property type="match status" value="1"/>
</dbReference>
<evidence type="ECO:0000313" key="6">
    <source>
        <dbReference type="Proteomes" id="UP000030063"/>
    </source>
</evidence>
<dbReference type="GO" id="GO:0016787">
    <property type="term" value="F:hydrolase activity"/>
    <property type="evidence" value="ECO:0007669"/>
    <property type="project" value="UniProtKB-KW"/>
</dbReference>
<accession>A0A0A1YK70</accession>
<evidence type="ECO:0000256" key="2">
    <source>
        <dbReference type="ARBA" id="ARBA00022801"/>
    </source>
</evidence>
<dbReference type="Pfam" id="PF02682">
    <property type="entry name" value="CT_C_D"/>
    <property type="match status" value="1"/>
</dbReference>
<protein>
    <submittedName>
        <fullName evidence="5">Allophanate hydrolase</fullName>
    </submittedName>
</protein>
<dbReference type="STRING" id="1395571.TMS3_0112545"/>
<dbReference type="SUPFAM" id="SSF50891">
    <property type="entry name" value="Cyclophilin-like"/>
    <property type="match status" value="1"/>
</dbReference>
<dbReference type="InterPro" id="IPR029000">
    <property type="entry name" value="Cyclophilin-like_dom_sf"/>
</dbReference>
<dbReference type="Gene3D" id="3.30.1360.40">
    <property type="match status" value="1"/>
</dbReference>
<proteinExistence type="predicted"/>
<dbReference type="RefSeq" id="WP_025165566.1">
    <property type="nucleotide sequence ID" value="NZ_AWSQ01000002.1"/>
</dbReference>
<dbReference type="SUPFAM" id="SSF160467">
    <property type="entry name" value="PH0987 N-terminal domain-like"/>
    <property type="match status" value="1"/>
</dbReference>
<organism evidence="5 6">
    <name type="scientific">Pseudomonas taeanensis MS-3</name>
    <dbReference type="NCBI Taxonomy" id="1395571"/>
    <lineage>
        <taxon>Bacteria</taxon>
        <taxon>Pseudomonadati</taxon>
        <taxon>Pseudomonadota</taxon>
        <taxon>Gammaproteobacteria</taxon>
        <taxon>Pseudomonadales</taxon>
        <taxon>Pseudomonadaceae</taxon>
        <taxon>Pseudomonas</taxon>
    </lineage>
</organism>
<reference evidence="5 6" key="1">
    <citation type="journal article" date="2014" name="Genome Announc.">
        <title>Draft Genome Sequence of Petroleum Oil-Degrading Marine Bacterium Pseudomonas taeanensis Strain MS-3, Isolated from a Crude Oil-Contaminated Seashore.</title>
        <authorList>
            <person name="Lee S.Y."/>
            <person name="Kim S.H."/>
            <person name="Lee D.G."/>
            <person name="Shin S."/>
            <person name="Yun S.H."/>
            <person name="Choi C.W."/>
            <person name="Chung Y.H."/>
            <person name="Choi J.S."/>
            <person name="Kahng H.Y."/>
            <person name="Kim S.I."/>
        </authorList>
    </citation>
    <scope>NUCLEOTIDE SEQUENCE [LARGE SCALE GENOMIC DNA]</scope>
    <source>
        <strain evidence="5 6">MS-3</strain>
    </source>
</reference>
<gene>
    <name evidence="5" type="ORF">TMS3_0112545</name>
</gene>
<keyword evidence="2 5" id="KW-0378">Hydrolase</keyword>
<name>A0A0A1YK70_9PSED</name>
<evidence type="ECO:0000313" key="5">
    <source>
        <dbReference type="EMBL" id="KFX70305.1"/>
    </source>
</evidence>
<keyword evidence="6" id="KW-1185">Reference proteome</keyword>
<keyword evidence="1" id="KW-0547">Nucleotide-binding</keyword>
<evidence type="ECO:0000256" key="1">
    <source>
        <dbReference type="ARBA" id="ARBA00022741"/>
    </source>
</evidence>
<dbReference type="PANTHER" id="PTHR34698">
    <property type="entry name" value="5-OXOPROLINASE SUBUNIT B"/>
    <property type="match status" value="1"/>
</dbReference>
<evidence type="ECO:0000256" key="3">
    <source>
        <dbReference type="ARBA" id="ARBA00022840"/>
    </source>
</evidence>
<dbReference type="Gene3D" id="2.40.100.10">
    <property type="entry name" value="Cyclophilin-like"/>
    <property type="match status" value="1"/>
</dbReference>
<dbReference type="NCBIfam" id="TIGR00370">
    <property type="entry name" value="5-oxoprolinase subunit PxpB"/>
    <property type="match status" value="1"/>
</dbReference>
<comment type="caution">
    <text evidence="5">The sequence shown here is derived from an EMBL/GenBank/DDBJ whole genome shotgun (WGS) entry which is preliminary data.</text>
</comment>
<dbReference type="AlphaFoldDB" id="A0A0A1YK70"/>
<keyword evidence="3" id="KW-0067">ATP-binding</keyword>
<dbReference type="InterPro" id="IPR010016">
    <property type="entry name" value="PxpB"/>
</dbReference>
<dbReference type="SMART" id="SM00796">
    <property type="entry name" value="AHS1"/>
    <property type="match status" value="1"/>
</dbReference>
<dbReference type="eggNOG" id="COG2049">
    <property type="taxonomic scope" value="Bacteria"/>
</dbReference>
<dbReference type="Proteomes" id="UP000030063">
    <property type="component" value="Unassembled WGS sequence"/>
</dbReference>
<dbReference type="EMBL" id="AWSQ01000002">
    <property type="protein sequence ID" value="KFX70305.1"/>
    <property type="molecule type" value="Genomic_DNA"/>
</dbReference>
<dbReference type="OrthoDB" id="9778567at2"/>
<dbReference type="GO" id="GO:0005524">
    <property type="term" value="F:ATP binding"/>
    <property type="evidence" value="ECO:0007669"/>
    <property type="project" value="UniProtKB-KW"/>
</dbReference>
<feature type="domain" description="Carboxyltransferase" evidence="4">
    <location>
        <begin position="8"/>
        <end position="209"/>
    </location>
</feature>
<evidence type="ECO:0000259" key="4">
    <source>
        <dbReference type="SMART" id="SM00796"/>
    </source>
</evidence>
<sequence length="239" mass="26269">MTARAPVPQLEVAGIDSLILRLFDRIEESNMPWMLAASQRLRSSFGDALIDLVPSYTTLLLHYDLERITALGARQLIAAAFADLQPATTAGGRCHNLPTWYDRSVGPELPLLAQRSGLSEAEVIRRHSSHEYQVFALGFAPGFAFMGLVEEALATPRLSTPRKRIAPGSVGIAERQTAVYPVVSPGGWNLLGRSPAKLFDRNIDGYSLLQPGDRVRFEPIDRAEFIRLGGDDSPLEMTQ</sequence>